<dbReference type="AlphaFoldDB" id="A0A0L0NVE1"/>
<dbReference type="VEuPathDB" id="FungiDB:CJI96_0000886"/>
<evidence type="ECO:0000313" key="5">
    <source>
        <dbReference type="EMBL" id="KND97969.1"/>
    </source>
</evidence>
<feature type="repeat" description="WD" evidence="3">
    <location>
        <begin position="317"/>
        <end position="351"/>
    </location>
</feature>
<proteinExistence type="predicted"/>
<dbReference type="PROSITE" id="PS50082">
    <property type="entry name" value="WD_REPEATS_2"/>
    <property type="match status" value="3"/>
</dbReference>
<feature type="region of interest" description="Disordered" evidence="4">
    <location>
        <begin position="723"/>
        <end position="759"/>
    </location>
</feature>
<dbReference type="Gene3D" id="2.130.10.10">
    <property type="entry name" value="YVTN repeat-like/Quinoprotein amine dehydrogenase"/>
    <property type="match status" value="1"/>
</dbReference>
<feature type="repeat" description="WD" evidence="3">
    <location>
        <begin position="199"/>
        <end position="240"/>
    </location>
</feature>
<feature type="region of interest" description="Disordered" evidence="4">
    <location>
        <begin position="17"/>
        <end position="40"/>
    </location>
</feature>
<dbReference type="SMART" id="SM00320">
    <property type="entry name" value="WD40"/>
    <property type="match status" value="6"/>
</dbReference>
<gene>
    <name evidence="5" type="ORF">QG37_05198</name>
</gene>
<feature type="region of interest" description="Disordered" evidence="4">
    <location>
        <begin position="840"/>
        <end position="867"/>
    </location>
</feature>
<dbReference type="PRINTS" id="PR00320">
    <property type="entry name" value="GPROTEINBRPT"/>
</dbReference>
<organism evidence="5 6">
    <name type="scientific">Candidozyma auris</name>
    <name type="common">Yeast</name>
    <name type="synonym">Candida auris</name>
    <dbReference type="NCBI Taxonomy" id="498019"/>
    <lineage>
        <taxon>Eukaryota</taxon>
        <taxon>Fungi</taxon>
        <taxon>Dikarya</taxon>
        <taxon>Ascomycota</taxon>
        <taxon>Saccharomycotina</taxon>
        <taxon>Pichiomycetes</taxon>
        <taxon>Metschnikowiaceae</taxon>
        <taxon>Candidozyma</taxon>
    </lineage>
</organism>
<sequence length="867" mass="97303">MSKNELGGKKRILSKIFRKKSHSSGPPSPSSTSTAFSSDTKFSLPRSSRAIARHSSIKSGNGDTGVYLDDDTASIFNHADQLVEDLSLHFLNDVLSDYTLDDYHDDDFDKSGEQAFPVDEEENTNAPWAGLTYESLIFPKRLKINKRSNKSPRMLNNLFLAQELRCGDKDSLVGEQESDVSSVDFSEDTSALSDHDISSSMRSHEILVMEFSRDGKYLAAAGRDSKIYIWHIISSPLSRLQYKSREAAAAASRDADSSKLKAFPYAPVFQQRPVRIFEGHTKSILTLDWSKNNFLISGSMDQTVKLWNVERPDCLQTFQHDDFVTAVKFHPTDDRFFLSGCLDNQVRLWSILELAVAYSRNLGNEVLITALAFTPLGNHCIVGGFNGSLFGLETHGLHVQHRVEIKDRSITNPFHHKHGYKITGIKVFENDAAPDAASTLLSRYNLLITTNDSKTRLIDMQQARLLTRFKGATNTSSSIVASLSDDNRYIICGSEDHWCYVWENNNSIINNKLRIALKELYKEGKQQVNHTHRMLTKLLHDNKLWKKLSLQRFLEDSNGQNYIANENNSYSCFHAHHTKVNCALFAPQDTRRLLAFSDDIIYDLVKRAPQLDEYGILGSRKKELKYSETTGLDAGHIIVTCDQTGVIKVFRQDSAYHIRRALVDFRKESKSKCSESILNKDNLKIDLSGLNMRSIKTRSRSPGLEYPPSIKSKFLNQLRHRSTFSTSPGGGTLGATRTSSSRTVLQGQSPPEVVTASSQISMKRMPRSNDFHSNYVTLPLQIHDNEDDLSLSDRLILSKEDVLTPRSMSLTNEAVEEKDASFIANASGRQQSVPQLMTTAPTDASLGMPEATQIHAREKNGAERGRA</sequence>
<dbReference type="VEuPathDB" id="FungiDB:CJJ07_004662"/>
<dbReference type="Proteomes" id="UP000037122">
    <property type="component" value="Unassembled WGS sequence"/>
</dbReference>
<feature type="repeat" description="WD" evidence="3">
    <location>
        <begin position="277"/>
        <end position="317"/>
    </location>
</feature>
<dbReference type="PANTHER" id="PTHR14221:SF0">
    <property type="entry name" value="WD REPEAT-CONTAINING PROTEIN 44"/>
    <property type="match status" value="1"/>
</dbReference>
<dbReference type="VEuPathDB" id="FungiDB:B9J08_003056"/>
<dbReference type="EMBL" id="LGST01000037">
    <property type="protein sequence ID" value="KND97969.1"/>
    <property type="molecule type" value="Genomic_DNA"/>
</dbReference>
<dbReference type="InterPro" id="IPR015943">
    <property type="entry name" value="WD40/YVTN_repeat-like_dom_sf"/>
</dbReference>
<keyword evidence="2" id="KW-0677">Repeat</keyword>
<dbReference type="VEuPathDB" id="FungiDB:QG37_05198"/>
<feature type="compositionally biased region" description="Basic and acidic residues" evidence="4">
    <location>
        <begin position="855"/>
        <end position="867"/>
    </location>
</feature>
<dbReference type="VEuPathDB" id="FungiDB:CJJ09_001048"/>
<evidence type="ECO:0000256" key="1">
    <source>
        <dbReference type="ARBA" id="ARBA00022574"/>
    </source>
</evidence>
<accession>A0A0L0NVE1</accession>
<feature type="compositionally biased region" description="Low complexity" evidence="4">
    <location>
        <begin position="30"/>
        <end position="40"/>
    </location>
</feature>
<dbReference type="PROSITE" id="PS00678">
    <property type="entry name" value="WD_REPEATS_1"/>
    <property type="match status" value="1"/>
</dbReference>
<dbReference type="InterPro" id="IPR036322">
    <property type="entry name" value="WD40_repeat_dom_sf"/>
</dbReference>
<dbReference type="InterPro" id="IPR001680">
    <property type="entry name" value="WD40_rpt"/>
</dbReference>
<feature type="compositionally biased region" description="Polar residues" evidence="4">
    <location>
        <begin position="735"/>
        <end position="759"/>
    </location>
</feature>
<evidence type="ECO:0000256" key="2">
    <source>
        <dbReference type="ARBA" id="ARBA00022737"/>
    </source>
</evidence>
<reference evidence="6" key="1">
    <citation type="journal article" date="2015" name="BMC Genomics">
        <title>Draft genome of a commonly misdiagnosed multidrug resistant pathogen Candida auris.</title>
        <authorList>
            <person name="Chatterjee S."/>
            <person name="Alampalli S.V."/>
            <person name="Nageshan R.K."/>
            <person name="Chettiar S.T."/>
            <person name="Joshi S."/>
            <person name="Tatu U.S."/>
        </authorList>
    </citation>
    <scope>NUCLEOTIDE SEQUENCE [LARGE SCALE GENOMIC DNA]</scope>
    <source>
        <strain evidence="6">6684</strain>
    </source>
</reference>
<comment type="caution">
    <text evidence="5">The sequence shown here is derived from an EMBL/GenBank/DDBJ whole genome shotgun (WGS) entry which is preliminary data.</text>
</comment>
<dbReference type="PANTHER" id="PTHR14221">
    <property type="entry name" value="WD REPEAT DOMAIN 44"/>
    <property type="match status" value="1"/>
</dbReference>
<dbReference type="Pfam" id="PF00400">
    <property type="entry name" value="WD40"/>
    <property type="match status" value="4"/>
</dbReference>
<dbReference type="InterPro" id="IPR040324">
    <property type="entry name" value="WDR44/Dgr2"/>
</dbReference>
<evidence type="ECO:0000256" key="3">
    <source>
        <dbReference type="PROSITE-ProRule" id="PRU00221"/>
    </source>
</evidence>
<dbReference type="PROSITE" id="PS50294">
    <property type="entry name" value="WD_REPEATS_REGION"/>
    <property type="match status" value="2"/>
</dbReference>
<evidence type="ECO:0000256" key="4">
    <source>
        <dbReference type="SAM" id="MobiDB-lite"/>
    </source>
</evidence>
<dbReference type="InterPro" id="IPR019775">
    <property type="entry name" value="WD40_repeat_CS"/>
</dbReference>
<dbReference type="VEuPathDB" id="FungiDB:CJI97_003128"/>
<evidence type="ECO:0000313" key="6">
    <source>
        <dbReference type="Proteomes" id="UP000037122"/>
    </source>
</evidence>
<dbReference type="InterPro" id="IPR020472">
    <property type="entry name" value="WD40_PAC1"/>
</dbReference>
<protein>
    <submittedName>
        <fullName evidence="5">Uncharacterized protein</fullName>
    </submittedName>
</protein>
<keyword evidence="1 3" id="KW-0853">WD repeat</keyword>
<dbReference type="SUPFAM" id="SSF50978">
    <property type="entry name" value="WD40 repeat-like"/>
    <property type="match status" value="1"/>
</dbReference>
<name>A0A0L0NVE1_CANAR</name>